<dbReference type="InterPro" id="IPR051312">
    <property type="entry name" value="Diverse_Substr_Oxidored"/>
</dbReference>
<dbReference type="InterPro" id="IPR005107">
    <property type="entry name" value="CO_DH_flav_C"/>
</dbReference>
<organism evidence="4 5">
    <name type="scientific">Desulfoscipio gibsoniae DSM 7213</name>
    <dbReference type="NCBI Taxonomy" id="767817"/>
    <lineage>
        <taxon>Bacteria</taxon>
        <taxon>Bacillati</taxon>
        <taxon>Bacillota</taxon>
        <taxon>Clostridia</taxon>
        <taxon>Eubacteriales</taxon>
        <taxon>Desulfallaceae</taxon>
        <taxon>Desulfoscipio</taxon>
    </lineage>
</organism>
<dbReference type="InterPro" id="IPR002346">
    <property type="entry name" value="Mopterin_DH_FAD-bd"/>
</dbReference>
<reference evidence="4 5" key="1">
    <citation type="submission" date="2012-01" db="EMBL/GenBank/DDBJ databases">
        <title>Complete sequence of Desulfotomaculum gibsoniae DSM 7213.</title>
        <authorList>
            <consortium name="US DOE Joint Genome Institute"/>
            <person name="Lucas S."/>
            <person name="Han J."/>
            <person name="Lapidus A."/>
            <person name="Cheng J.-F."/>
            <person name="Goodwin L."/>
            <person name="Pitluck S."/>
            <person name="Peters L."/>
            <person name="Ovchinnikova G."/>
            <person name="Teshima H."/>
            <person name="Detter J.C."/>
            <person name="Han C."/>
            <person name="Tapia R."/>
            <person name="Land M."/>
            <person name="Hauser L."/>
            <person name="Kyrpides N."/>
            <person name="Ivanova N."/>
            <person name="Pagani I."/>
            <person name="Parshina S."/>
            <person name="Plugge C."/>
            <person name="Muyzer G."/>
            <person name="Kuever J."/>
            <person name="Ivanova A."/>
            <person name="Nazina T."/>
            <person name="Klenk H.-P."/>
            <person name="Brambilla E."/>
            <person name="Spring S."/>
            <person name="Stams A.F."/>
            <person name="Woyke T."/>
        </authorList>
    </citation>
    <scope>NUCLEOTIDE SEQUENCE [LARGE SCALE GENOMIC DNA]</scope>
    <source>
        <strain evidence="4 5">DSM 7213</strain>
    </source>
</reference>
<dbReference type="InterPro" id="IPR016167">
    <property type="entry name" value="FAD-bd_PCMH_sub1"/>
</dbReference>
<dbReference type="Pfam" id="PF00941">
    <property type="entry name" value="FAD_binding_5"/>
    <property type="match status" value="1"/>
</dbReference>
<protein>
    <submittedName>
        <fullName evidence="4">Aerobic-type carbon monoxide dehydrogenase, middle subunit CoxM/CutM-like protein</fullName>
    </submittedName>
</protein>
<keyword evidence="1" id="KW-0285">Flavoprotein</keyword>
<dbReference type="GO" id="GO:0071949">
    <property type="term" value="F:FAD binding"/>
    <property type="evidence" value="ECO:0007669"/>
    <property type="project" value="InterPro"/>
</dbReference>
<sequence>MLRLPEFNMITPNTLTEALDCLIEPNTTVVAGGTDLYPNLKRRQIKFRNLISLSRLRELREISGDEKKGLVIGATVSLTEVAGNPVLKSYYPALAHAAHLVSTPQLRNAGTLGGNVCLNTRCMYFNQNELWRRSLGYCLKAFGSVCQAAPKSRRCFAVSSADTVPVLVALAARLRLRSSTGEREILIEDFYGKDGINYLTKKPDEILTAILLPPAGGLQMNYIKLRSRNAFDFPVVGVAVALEKNDANKVVRARVVLGAVESRPLLIKEAEVMMGNKLTQEIIDTVAKAAFKQARPLDNTDMGPAYRKRMARELTALALKQLV</sequence>
<dbReference type="AlphaFoldDB" id="R4KK55"/>
<dbReference type="EMBL" id="CP003273">
    <property type="protein sequence ID" value="AGK99995.1"/>
    <property type="molecule type" value="Genomic_DNA"/>
</dbReference>
<dbReference type="InterPro" id="IPR016169">
    <property type="entry name" value="FAD-bd_PCMH_sub2"/>
</dbReference>
<dbReference type="GO" id="GO:0016491">
    <property type="term" value="F:oxidoreductase activity"/>
    <property type="evidence" value="ECO:0007669"/>
    <property type="project" value="UniProtKB-KW"/>
</dbReference>
<feature type="domain" description="FAD-binding PCMH-type" evidence="3">
    <location>
        <begin position="2"/>
        <end position="217"/>
    </location>
</feature>
<keyword evidence="2" id="KW-0560">Oxidoreductase</keyword>
<dbReference type="InterPro" id="IPR036318">
    <property type="entry name" value="FAD-bd_PCMH-like_sf"/>
</dbReference>
<dbReference type="PROSITE" id="PS51387">
    <property type="entry name" value="FAD_PCMH"/>
    <property type="match status" value="1"/>
</dbReference>
<dbReference type="SMART" id="SM01092">
    <property type="entry name" value="CO_deh_flav_C"/>
    <property type="match status" value="1"/>
</dbReference>
<dbReference type="STRING" id="767817.Desgi_0418"/>
<dbReference type="HOGENOM" id="CLU_058050_1_0_9"/>
<dbReference type="Gene3D" id="3.30.390.50">
    <property type="entry name" value="CO dehydrogenase flavoprotein, C-terminal domain"/>
    <property type="match status" value="1"/>
</dbReference>
<dbReference type="SUPFAM" id="SSF55447">
    <property type="entry name" value="CO dehydrogenase flavoprotein C-terminal domain-like"/>
    <property type="match status" value="1"/>
</dbReference>
<dbReference type="Proteomes" id="UP000013520">
    <property type="component" value="Chromosome"/>
</dbReference>
<dbReference type="PANTHER" id="PTHR42659">
    <property type="entry name" value="XANTHINE DEHYDROGENASE SUBUNIT C-RELATED"/>
    <property type="match status" value="1"/>
</dbReference>
<evidence type="ECO:0000313" key="5">
    <source>
        <dbReference type="Proteomes" id="UP000013520"/>
    </source>
</evidence>
<evidence type="ECO:0000256" key="1">
    <source>
        <dbReference type="ARBA" id="ARBA00022630"/>
    </source>
</evidence>
<accession>R4KK55</accession>
<dbReference type="Pfam" id="PF03450">
    <property type="entry name" value="CO_deh_flav_C"/>
    <property type="match status" value="1"/>
</dbReference>
<dbReference type="PANTHER" id="PTHR42659:SF9">
    <property type="entry name" value="XANTHINE DEHYDROGENASE FAD-BINDING SUBUNIT XDHB-RELATED"/>
    <property type="match status" value="1"/>
</dbReference>
<name>R4KK55_9FIRM</name>
<dbReference type="Gene3D" id="3.30.43.10">
    <property type="entry name" value="Uridine Diphospho-n-acetylenolpyruvylglucosamine Reductase, domain 2"/>
    <property type="match status" value="1"/>
</dbReference>
<evidence type="ECO:0000259" key="3">
    <source>
        <dbReference type="PROSITE" id="PS51387"/>
    </source>
</evidence>
<dbReference type="SUPFAM" id="SSF56176">
    <property type="entry name" value="FAD-binding/transporter-associated domain-like"/>
    <property type="match status" value="1"/>
</dbReference>
<gene>
    <name evidence="4" type="ORF">Desgi_0418</name>
</gene>
<dbReference type="KEGG" id="dgi:Desgi_0418"/>
<evidence type="ECO:0000256" key="2">
    <source>
        <dbReference type="ARBA" id="ARBA00023002"/>
    </source>
</evidence>
<dbReference type="RefSeq" id="WP_006522818.1">
    <property type="nucleotide sequence ID" value="NC_021184.1"/>
</dbReference>
<dbReference type="Gene3D" id="3.30.465.10">
    <property type="match status" value="1"/>
</dbReference>
<dbReference type="InterPro" id="IPR016166">
    <property type="entry name" value="FAD-bd_PCMH"/>
</dbReference>
<proteinExistence type="predicted"/>
<dbReference type="eggNOG" id="COG1319">
    <property type="taxonomic scope" value="Bacteria"/>
</dbReference>
<evidence type="ECO:0000313" key="4">
    <source>
        <dbReference type="EMBL" id="AGK99995.1"/>
    </source>
</evidence>
<keyword evidence="5" id="KW-1185">Reference proteome</keyword>
<dbReference type="InterPro" id="IPR036683">
    <property type="entry name" value="CO_DH_flav_C_dom_sf"/>
</dbReference>